<name>A0A9Q0N5I7_9DIPT</name>
<evidence type="ECO:0000313" key="3">
    <source>
        <dbReference type="Proteomes" id="UP001151699"/>
    </source>
</evidence>
<accession>A0A9Q0N5I7</accession>
<feature type="signal peptide" evidence="1">
    <location>
        <begin position="1"/>
        <end position="22"/>
    </location>
</feature>
<comment type="caution">
    <text evidence="2">The sequence shown here is derived from an EMBL/GenBank/DDBJ whole genome shotgun (WGS) entry which is preliminary data.</text>
</comment>
<dbReference type="Proteomes" id="UP001151699">
    <property type="component" value="Chromosome B"/>
</dbReference>
<dbReference type="EMBL" id="WJQU01000002">
    <property type="protein sequence ID" value="KAJ6643953.1"/>
    <property type="molecule type" value="Genomic_DNA"/>
</dbReference>
<dbReference type="OrthoDB" id="10283996at2759"/>
<keyword evidence="1" id="KW-0732">Signal</keyword>
<proteinExistence type="predicted"/>
<evidence type="ECO:0000313" key="2">
    <source>
        <dbReference type="EMBL" id="KAJ6643953.1"/>
    </source>
</evidence>
<protein>
    <submittedName>
        <fullName evidence="2">Uncharacterized protein</fullName>
    </submittedName>
</protein>
<dbReference type="AlphaFoldDB" id="A0A9Q0N5I7"/>
<organism evidence="2 3">
    <name type="scientific">Pseudolycoriella hygida</name>
    <dbReference type="NCBI Taxonomy" id="35572"/>
    <lineage>
        <taxon>Eukaryota</taxon>
        <taxon>Metazoa</taxon>
        <taxon>Ecdysozoa</taxon>
        <taxon>Arthropoda</taxon>
        <taxon>Hexapoda</taxon>
        <taxon>Insecta</taxon>
        <taxon>Pterygota</taxon>
        <taxon>Neoptera</taxon>
        <taxon>Endopterygota</taxon>
        <taxon>Diptera</taxon>
        <taxon>Nematocera</taxon>
        <taxon>Sciaroidea</taxon>
        <taxon>Sciaridae</taxon>
        <taxon>Pseudolycoriella</taxon>
    </lineage>
</organism>
<keyword evidence="3" id="KW-1185">Reference proteome</keyword>
<evidence type="ECO:0000256" key="1">
    <source>
        <dbReference type="SAM" id="SignalP"/>
    </source>
</evidence>
<feature type="chain" id="PRO_5040319374" evidence="1">
    <location>
        <begin position="23"/>
        <end position="144"/>
    </location>
</feature>
<sequence>MKALIVFVTIFVLSFNSPMADGKEVRLHRTPAQMVMDNISKEDRPSFVAYHLSIALHARHRNDVEFKPRVDTIPREKREEFAQIHTPPNFSFNLLDWTELELVPYKNGHGIQSEPFDETAKVSTVCFPNGCVYANDAGELCCPF</sequence>
<gene>
    <name evidence="2" type="ORF">Bhyg_08918</name>
</gene>
<reference evidence="2" key="1">
    <citation type="submission" date="2022-07" db="EMBL/GenBank/DDBJ databases">
        <authorList>
            <person name="Trinca V."/>
            <person name="Uliana J.V.C."/>
            <person name="Torres T.T."/>
            <person name="Ward R.J."/>
            <person name="Monesi N."/>
        </authorList>
    </citation>
    <scope>NUCLEOTIDE SEQUENCE</scope>
    <source>
        <strain evidence="2">HSMRA1968</strain>
        <tissue evidence="2">Whole embryos</tissue>
    </source>
</reference>